<feature type="transmembrane region" description="Helical" evidence="5">
    <location>
        <begin position="112"/>
        <end position="133"/>
    </location>
</feature>
<keyword evidence="4 5" id="KW-0472">Membrane</keyword>
<accession>A0ABW2MVN0</accession>
<proteinExistence type="predicted"/>
<sequence>MANIAINTTQNVNLDYKIASVGERILAFLIDLVLFMVYFYVIEIITSAMQMAISDNWTVFGLQQLLLFPVFFYSLYMHILFNGRTLGKYIMKTRVVMMDGSPVHWSNYLTLWMLRLIDIWMFACSIGILTIIFSEKRQRLGDMAAGTIVITTKKKVHITHTILEEVENTYEPKFLNVTVFTDKDARLIKETYQIAVRSSDYKTLNMLRKKVEGILEVESDLYDKQFIDTVLKDYNYFTQNM</sequence>
<feature type="transmembrane region" description="Helical" evidence="5">
    <location>
        <begin position="57"/>
        <end position="81"/>
    </location>
</feature>
<dbReference type="RefSeq" id="WP_380217444.1">
    <property type="nucleotide sequence ID" value="NZ_JBHTBN010000003.1"/>
</dbReference>
<evidence type="ECO:0000313" key="8">
    <source>
        <dbReference type="Proteomes" id="UP001596415"/>
    </source>
</evidence>
<evidence type="ECO:0000256" key="5">
    <source>
        <dbReference type="SAM" id="Phobius"/>
    </source>
</evidence>
<comment type="subcellular location">
    <subcellularLocation>
        <location evidence="1">Membrane</location>
        <topology evidence="1">Multi-pass membrane protein</topology>
    </subcellularLocation>
</comment>
<protein>
    <submittedName>
        <fullName evidence="7">RDD family protein</fullName>
    </submittedName>
</protein>
<keyword evidence="2 5" id="KW-0812">Transmembrane</keyword>
<feature type="domain" description="RDD" evidence="6">
    <location>
        <begin position="19"/>
        <end position="146"/>
    </location>
</feature>
<dbReference type="InterPro" id="IPR010432">
    <property type="entry name" value="RDD"/>
</dbReference>
<evidence type="ECO:0000256" key="3">
    <source>
        <dbReference type="ARBA" id="ARBA00022989"/>
    </source>
</evidence>
<evidence type="ECO:0000256" key="4">
    <source>
        <dbReference type="ARBA" id="ARBA00023136"/>
    </source>
</evidence>
<keyword evidence="8" id="KW-1185">Reference proteome</keyword>
<organism evidence="7 8">
    <name type="scientific">Jejudonia soesokkakensis</name>
    <dbReference type="NCBI Taxonomy" id="1323432"/>
    <lineage>
        <taxon>Bacteria</taxon>
        <taxon>Pseudomonadati</taxon>
        <taxon>Bacteroidota</taxon>
        <taxon>Flavobacteriia</taxon>
        <taxon>Flavobacteriales</taxon>
        <taxon>Flavobacteriaceae</taxon>
        <taxon>Jejudonia</taxon>
    </lineage>
</organism>
<reference evidence="8" key="1">
    <citation type="journal article" date="2019" name="Int. J. Syst. Evol. Microbiol.">
        <title>The Global Catalogue of Microorganisms (GCM) 10K type strain sequencing project: providing services to taxonomists for standard genome sequencing and annotation.</title>
        <authorList>
            <consortium name="The Broad Institute Genomics Platform"/>
            <consortium name="The Broad Institute Genome Sequencing Center for Infectious Disease"/>
            <person name="Wu L."/>
            <person name="Ma J."/>
        </authorList>
    </citation>
    <scope>NUCLEOTIDE SEQUENCE [LARGE SCALE GENOMIC DNA]</scope>
    <source>
        <strain evidence="8">CGMCC 1.16306</strain>
    </source>
</reference>
<evidence type="ECO:0000256" key="2">
    <source>
        <dbReference type="ARBA" id="ARBA00022692"/>
    </source>
</evidence>
<keyword evidence="3 5" id="KW-1133">Transmembrane helix</keyword>
<dbReference type="PANTHER" id="PTHR38480">
    <property type="entry name" value="SLR0254 PROTEIN"/>
    <property type="match status" value="1"/>
</dbReference>
<dbReference type="Pfam" id="PF06271">
    <property type="entry name" value="RDD"/>
    <property type="match status" value="1"/>
</dbReference>
<name>A0ABW2MVN0_9FLAO</name>
<gene>
    <name evidence="7" type="ORF">ACFQO1_07870</name>
</gene>
<dbReference type="EMBL" id="JBHTBN010000003">
    <property type="protein sequence ID" value="MFC7357600.1"/>
    <property type="molecule type" value="Genomic_DNA"/>
</dbReference>
<evidence type="ECO:0000313" key="7">
    <source>
        <dbReference type="EMBL" id="MFC7357600.1"/>
    </source>
</evidence>
<feature type="transmembrane region" description="Helical" evidence="5">
    <location>
        <begin position="25"/>
        <end position="45"/>
    </location>
</feature>
<evidence type="ECO:0000256" key="1">
    <source>
        <dbReference type="ARBA" id="ARBA00004141"/>
    </source>
</evidence>
<comment type="caution">
    <text evidence="7">The sequence shown here is derived from an EMBL/GenBank/DDBJ whole genome shotgun (WGS) entry which is preliminary data.</text>
</comment>
<evidence type="ECO:0000259" key="6">
    <source>
        <dbReference type="Pfam" id="PF06271"/>
    </source>
</evidence>
<dbReference type="PANTHER" id="PTHR38480:SF1">
    <property type="entry name" value="SLR0254 PROTEIN"/>
    <property type="match status" value="1"/>
</dbReference>
<dbReference type="Proteomes" id="UP001596415">
    <property type="component" value="Unassembled WGS sequence"/>
</dbReference>